<dbReference type="STRING" id="1123282.SAMN02745823_00431"/>
<accession>A0A1M5UAN7</accession>
<dbReference type="Pfam" id="PF11823">
    <property type="entry name" value="Se_S_carrier"/>
    <property type="match status" value="1"/>
</dbReference>
<evidence type="ECO:0000313" key="2">
    <source>
        <dbReference type="EMBL" id="SHH60082.1"/>
    </source>
</evidence>
<sequence length="95" mass="10184">MTAEYIITFDNTSSAIKAEQYLLAARLRVGVMPLPSQVRAGCGICLRLPEEQIGAALEVLCGNSIADNGVYVRTAAGNTYVYGAVDDRSDLWNGN</sequence>
<reference evidence="2 3" key="1">
    <citation type="submission" date="2016-11" db="EMBL/GenBank/DDBJ databases">
        <authorList>
            <person name="Jaros S."/>
            <person name="Januszkiewicz K."/>
            <person name="Wedrychowicz H."/>
        </authorList>
    </citation>
    <scope>NUCLEOTIDE SEQUENCE [LARGE SCALE GENOMIC DNA]</scope>
    <source>
        <strain evidence="2 3">DSM 10068</strain>
    </source>
</reference>
<organism evidence="2 3">
    <name type="scientific">Sporobacter termitidis DSM 10068</name>
    <dbReference type="NCBI Taxonomy" id="1123282"/>
    <lineage>
        <taxon>Bacteria</taxon>
        <taxon>Bacillati</taxon>
        <taxon>Bacillota</taxon>
        <taxon>Clostridia</taxon>
        <taxon>Eubacteriales</taxon>
        <taxon>Oscillospiraceae</taxon>
        <taxon>Sporobacter</taxon>
    </lineage>
</organism>
<dbReference type="AlphaFoldDB" id="A0A1M5UAN7"/>
<dbReference type="EMBL" id="FQXV01000001">
    <property type="protein sequence ID" value="SHH60082.1"/>
    <property type="molecule type" value="Genomic_DNA"/>
</dbReference>
<evidence type="ECO:0000259" key="1">
    <source>
        <dbReference type="Pfam" id="PF11823"/>
    </source>
</evidence>
<dbReference type="OrthoDB" id="3192849at2"/>
<dbReference type="InterPro" id="IPR021778">
    <property type="entry name" value="Se/S_carrier-like"/>
</dbReference>
<keyword evidence="3" id="KW-1185">Reference proteome</keyword>
<feature type="domain" description="Putative Se/S carrier protein-like" evidence="1">
    <location>
        <begin position="4"/>
        <end position="71"/>
    </location>
</feature>
<gene>
    <name evidence="2" type="ORF">SAMN02745823_00431</name>
</gene>
<proteinExistence type="predicted"/>
<name>A0A1M5UAN7_9FIRM</name>
<protein>
    <recommendedName>
        <fullName evidence="1">Putative Se/S carrier protein-like domain-containing protein</fullName>
    </recommendedName>
</protein>
<dbReference type="RefSeq" id="WP_073075978.1">
    <property type="nucleotide sequence ID" value="NZ_FQXV01000001.1"/>
</dbReference>
<dbReference type="Proteomes" id="UP000183995">
    <property type="component" value="Unassembled WGS sequence"/>
</dbReference>
<evidence type="ECO:0000313" key="3">
    <source>
        <dbReference type="Proteomes" id="UP000183995"/>
    </source>
</evidence>